<evidence type="ECO:0000313" key="2">
    <source>
        <dbReference type="EMBL" id="KAF2096926.1"/>
    </source>
</evidence>
<organism evidence="2 3">
    <name type="scientific">Rhizodiscina lignyota</name>
    <dbReference type="NCBI Taxonomy" id="1504668"/>
    <lineage>
        <taxon>Eukaryota</taxon>
        <taxon>Fungi</taxon>
        <taxon>Dikarya</taxon>
        <taxon>Ascomycota</taxon>
        <taxon>Pezizomycotina</taxon>
        <taxon>Dothideomycetes</taxon>
        <taxon>Pleosporomycetidae</taxon>
        <taxon>Aulographales</taxon>
        <taxon>Rhizodiscinaceae</taxon>
        <taxon>Rhizodiscina</taxon>
    </lineage>
</organism>
<sequence>MAMLEEEVTNLRLQADAFTMERRDWEQQMIQSQDQIRALMYEKEDMVVEHTRETGELRKKVNVLTEKLNARASAPATVTPNSTDFADFATEMNGLTMDQDEWNNYIFVDNMFQDQDGAPQHPPQSNALVVASRPKQQQPIIADAEKPAAASGLLLMLLLCGAFFASKSSGTQALPKLHMPDEVRAEAANVLDNILKEGSHSAGNAHATAHHMIASQVNAMEPGPSGVATAAWQPKATLSGAEFASISNPSGLGIDDSTLGQMHHNLVMPTKEQEAEQLFGLTPNQYNSLTTTEFNRPAYNMQDSPPATDEASTSPTSGRKTLAQALQNRHDEAWTNGKAAVYTRSLLGEQIPADIVREFQRIVQQSGDAGEQNVKSEA</sequence>
<dbReference type="OrthoDB" id="644067at2759"/>
<accession>A0A9P4M3P4</accession>
<gene>
    <name evidence="2" type="ORF">NA57DRAFT_42213</name>
</gene>
<evidence type="ECO:0000256" key="1">
    <source>
        <dbReference type="SAM" id="MobiDB-lite"/>
    </source>
</evidence>
<reference evidence="2" key="1">
    <citation type="journal article" date="2020" name="Stud. Mycol.">
        <title>101 Dothideomycetes genomes: a test case for predicting lifestyles and emergence of pathogens.</title>
        <authorList>
            <person name="Haridas S."/>
            <person name="Albert R."/>
            <person name="Binder M."/>
            <person name="Bloem J."/>
            <person name="Labutti K."/>
            <person name="Salamov A."/>
            <person name="Andreopoulos B."/>
            <person name="Baker S."/>
            <person name="Barry K."/>
            <person name="Bills G."/>
            <person name="Bluhm B."/>
            <person name="Cannon C."/>
            <person name="Castanera R."/>
            <person name="Culley D."/>
            <person name="Daum C."/>
            <person name="Ezra D."/>
            <person name="Gonzalez J."/>
            <person name="Henrissat B."/>
            <person name="Kuo A."/>
            <person name="Liang C."/>
            <person name="Lipzen A."/>
            <person name="Lutzoni F."/>
            <person name="Magnuson J."/>
            <person name="Mondo S."/>
            <person name="Nolan M."/>
            <person name="Ohm R."/>
            <person name="Pangilinan J."/>
            <person name="Park H.-J."/>
            <person name="Ramirez L."/>
            <person name="Alfaro M."/>
            <person name="Sun H."/>
            <person name="Tritt A."/>
            <person name="Yoshinaga Y."/>
            <person name="Zwiers L.-H."/>
            <person name="Turgeon B."/>
            <person name="Goodwin S."/>
            <person name="Spatafora J."/>
            <person name="Crous P."/>
            <person name="Grigoriev I."/>
        </authorList>
    </citation>
    <scope>NUCLEOTIDE SEQUENCE</scope>
    <source>
        <strain evidence="2">CBS 133067</strain>
    </source>
</reference>
<name>A0A9P4M3P4_9PEZI</name>
<comment type="caution">
    <text evidence="2">The sequence shown here is derived from an EMBL/GenBank/DDBJ whole genome shotgun (WGS) entry which is preliminary data.</text>
</comment>
<dbReference type="Proteomes" id="UP000799772">
    <property type="component" value="Unassembled WGS sequence"/>
</dbReference>
<evidence type="ECO:0000313" key="3">
    <source>
        <dbReference type="Proteomes" id="UP000799772"/>
    </source>
</evidence>
<dbReference type="AlphaFoldDB" id="A0A9P4M3P4"/>
<feature type="compositionally biased region" description="Polar residues" evidence="1">
    <location>
        <begin position="301"/>
        <end position="320"/>
    </location>
</feature>
<proteinExistence type="predicted"/>
<keyword evidence="3" id="KW-1185">Reference proteome</keyword>
<dbReference type="EMBL" id="ML978129">
    <property type="protein sequence ID" value="KAF2096926.1"/>
    <property type="molecule type" value="Genomic_DNA"/>
</dbReference>
<feature type="region of interest" description="Disordered" evidence="1">
    <location>
        <begin position="296"/>
        <end position="320"/>
    </location>
</feature>
<protein>
    <submittedName>
        <fullName evidence="2">Uncharacterized protein</fullName>
    </submittedName>
</protein>